<feature type="region of interest" description="Disordered" evidence="1">
    <location>
        <begin position="147"/>
        <end position="168"/>
    </location>
</feature>
<feature type="region of interest" description="Disordered" evidence="1">
    <location>
        <begin position="186"/>
        <end position="210"/>
    </location>
</feature>
<keyword evidence="3" id="KW-1185">Reference proteome</keyword>
<organism evidence="2 3">
    <name type="scientific">Elysia chlorotica</name>
    <name type="common">Eastern emerald elysia</name>
    <name type="synonym">Sea slug</name>
    <dbReference type="NCBI Taxonomy" id="188477"/>
    <lineage>
        <taxon>Eukaryota</taxon>
        <taxon>Metazoa</taxon>
        <taxon>Spiralia</taxon>
        <taxon>Lophotrochozoa</taxon>
        <taxon>Mollusca</taxon>
        <taxon>Gastropoda</taxon>
        <taxon>Heterobranchia</taxon>
        <taxon>Euthyneura</taxon>
        <taxon>Panpulmonata</taxon>
        <taxon>Sacoglossa</taxon>
        <taxon>Placobranchoidea</taxon>
        <taxon>Plakobranchidae</taxon>
        <taxon>Elysia</taxon>
    </lineage>
</organism>
<dbReference type="Proteomes" id="UP000271974">
    <property type="component" value="Unassembled WGS sequence"/>
</dbReference>
<reference evidence="2 3" key="1">
    <citation type="submission" date="2019-01" db="EMBL/GenBank/DDBJ databases">
        <title>A draft genome assembly of the solar-powered sea slug Elysia chlorotica.</title>
        <authorList>
            <person name="Cai H."/>
            <person name="Li Q."/>
            <person name="Fang X."/>
            <person name="Li J."/>
            <person name="Curtis N.E."/>
            <person name="Altenburger A."/>
            <person name="Shibata T."/>
            <person name="Feng M."/>
            <person name="Maeda T."/>
            <person name="Schwartz J.A."/>
            <person name="Shigenobu S."/>
            <person name="Lundholm N."/>
            <person name="Nishiyama T."/>
            <person name="Yang H."/>
            <person name="Hasebe M."/>
            <person name="Li S."/>
            <person name="Pierce S.K."/>
            <person name="Wang J."/>
        </authorList>
    </citation>
    <scope>NUCLEOTIDE SEQUENCE [LARGE SCALE GENOMIC DNA]</scope>
    <source>
        <strain evidence="2">EC2010</strain>
        <tissue evidence="2">Whole organism of an adult</tissue>
    </source>
</reference>
<dbReference type="AlphaFoldDB" id="A0A3S0ZKV8"/>
<protein>
    <submittedName>
        <fullName evidence="2">Uncharacterized protein</fullName>
    </submittedName>
</protein>
<gene>
    <name evidence="2" type="ORF">EGW08_010992</name>
</gene>
<comment type="caution">
    <text evidence="2">The sequence shown here is derived from an EMBL/GenBank/DDBJ whole genome shotgun (WGS) entry which is preliminary data.</text>
</comment>
<feature type="compositionally biased region" description="Polar residues" evidence="1">
    <location>
        <begin position="521"/>
        <end position="547"/>
    </location>
</feature>
<proteinExistence type="predicted"/>
<name>A0A3S0ZKV8_ELYCH</name>
<dbReference type="EMBL" id="RQTK01000348">
    <property type="protein sequence ID" value="RUS81250.1"/>
    <property type="molecule type" value="Genomic_DNA"/>
</dbReference>
<feature type="compositionally biased region" description="Basic and acidic residues" evidence="1">
    <location>
        <begin position="509"/>
        <end position="520"/>
    </location>
</feature>
<evidence type="ECO:0000313" key="3">
    <source>
        <dbReference type="Proteomes" id="UP000271974"/>
    </source>
</evidence>
<evidence type="ECO:0000256" key="1">
    <source>
        <dbReference type="SAM" id="MobiDB-lite"/>
    </source>
</evidence>
<feature type="region of interest" description="Disordered" evidence="1">
    <location>
        <begin position="509"/>
        <end position="547"/>
    </location>
</feature>
<sequence length="547" mass="62869">MSGIEKDFKNPDVQDSISDYNKRMYSDLLAPHQDKELSFGPTAVTFRWKAGNPETQDVEDIHSRFGYGSPKETKVNNREINERDNAQQVYSLPYKLARKNQRHYPGNRNPWSKRQRKPVFLRKTHATKVMESDDAYSQNLGAKRLRTGKVSNPNSVSPFTPPPPDGDPDLLRIFPIYGNNRNHDVTQQNEQQAEKTAVGDSPSIYRPKSILLTSRAPGTYTRQPQWLLKAMNQRRKRLGAFRKKLNPNAGFSGAYENRDVGEAVRNEGTHDGRVKVNCRNNRDQYGCNEESNHIPESLSDGMNYRGKQPNQTSFYDKEDVRNVFSRDQGEELRTQHFRTSKGENIEALINLLALLLNEQAQPDRAGQNLQQRVEMRRDNTFPDDYDEGFSETEIDHSGRIGLDVFNSHNFQSGKTTMRRVPNSQTSWLHHDADDTFRTPVHHMLGNNRNEISVEQTESIQRGNSMDHETAEKPYTREADNTFWFSDHNRGNLHVSPDQEHFDTNRGVDLNRADWMPDGHDSQNTWGRESSQSNTEETVGQQCCSKLT</sequence>
<accession>A0A3S0ZKV8</accession>
<feature type="compositionally biased region" description="Polar residues" evidence="1">
    <location>
        <begin position="149"/>
        <end position="158"/>
    </location>
</feature>
<evidence type="ECO:0000313" key="2">
    <source>
        <dbReference type="EMBL" id="RUS81250.1"/>
    </source>
</evidence>